<feature type="compositionally biased region" description="Basic and acidic residues" evidence="1">
    <location>
        <begin position="30"/>
        <end position="45"/>
    </location>
</feature>
<gene>
    <name evidence="2" type="ORF">AVDCRST_MAG52-3529</name>
</gene>
<reference evidence="2" key="1">
    <citation type="submission" date="2020-02" db="EMBL/GenBank/DDBJ databases">
        <authorList>
            <person name="Meier V. D."/>
        </authorList>
    </citation>
    <scope>NUCLEOTIDE SEQUENCE</scope>
    <source>
        <strain evidence="2">AVDCRST_MAG52</strain>
    </source>
</reference>
<feature type="compositionally biased region" description="Basic residues" evidence="1">
    <location>
        <begin position="192"/>
        <end position="201"/>
    </location>
</feature>
<protein>
    <submittedName>
        <fullName evidence="2">Dihydroorotate dehydrogenase (NAD(+)), electron transfer subunit</fullName>
        <ecNumber evidence="2">1.3.1.14</ecNumber>
    </submittedName>
</protein>
<evidence type="ECO:0000313" key="2">
    <source>
        <dbReference type="EMBL" id="CAA9276160.1"/>
    </source>
</evidence>
<sequence length="290" mass="31446">DHHAGAPRGAPARAAHRPGPPAAAGGGVRGADDRRAGDRRADRAGPVRRLRRGRPDLGPPAAPVHRHQHRGGGRGDRGGLRGRTRVDLAHRTPGRGCPRRRRPARPWLPDPAAGHPGPARRGWLRVGGPRGARRPPARAGHARGRGGRRRDREPALLGARPHPAGRCGRGDHRRRHGRASRPGDRCGGGVPVRRRRGVRLRPHGDAAGGLRRGHRPGRALLRRRRGIDGLRDRGVHDLRPARRGGGRAHPLLPLVHRGSGVRGRPGALRRRRHPAVGRRRRRRDGGDPAV</sequence>
<accession>A0A6J4JDH0</accession>
<feature type="compositionally biased region" description="Basic residues" evidence="1">
    <location>
        <begin position="131"/>
        <end position="149"/>
    </location>
</feature>
<proteinExistence type="predicted"/>
<feature type="region of interest" description="Disordered" evidence="1">
    <location>
        <begin position="1"/>
        <end position="218"/>
    </location>
</feature>
<keyword evidence="2" id="KW-0560">Oxidoreductase</keyword>
<dbReference type="AlphaFoldDB" id="A0A6J4JDH0"/>
<dbReference type="GO" id="GO:0004589">
    <property type="term" value="F:dihydroorotate dehydrogenase (NAD+) activity"/>
    <property type="evidence" value="ECO:0007669"/>
    <property type="project" value="UniProtKB-EC"/>
</dbReference>
<feature type="compositionally biased region" description="Low complexity" evidence="1">
    <location>
        <begin position="1"/>
        <end position="13"/>
    </location>
</feature>
<dbReference type="EC" id="1.3.1.14" evidence="2"/>
<dbReference type="EMBL" id="CADCTN010000236">
    <property type="protein sequence ID" value="CAA9276160.1"/>
    <property type="molecule type" value="Genomic_DNA"/>
</dbReference>
<evidence type="ECO:0000256" key="1">
    <source>
        <dbReference type="SAM" id="MobiDB-lite"/>
    </source>
</evidence>
<feature type="compositionally biased region" description="Basic and acidic residues" evidence="1">
    <location>
        <begin position="73"/>
        <end position="90"/>
    </location>
</feature>
<feature type="non-terminal residue" evidence="2">
    <location>
        <position position="290"/>
    </location>
</feature>
<feature type="non-terminal residue" evidence="2">
    <location>
        <position position="1"/>
    </location>
</feature>
<name>A0A6J4JDH0_9ACTN</name>
<organism evidence="2">
    <name type="scientific">uncultured Blastococcus sp</name>
    <dbReference type="NCBI Taxonomy" id="217144"/>
    <lineage>
        <taxon>Bacteria</taxon>
        <taxon>Bacillati</taxon>
        <taxon>Actinomycetota</taxon>
        <taxon>Actinomycetes</taxon>
        <taxon>Geodermatophilales</taxon>
        <taxon>Geodermatophilaceae</taxon>
        <taxon>Blastococcus</taxon>
        <taxon>environmental samples</taxon>
    </lineage>
</organism>
<feature type="compositionally biased region" description="Basic residues" evidence="1">
    <location>
        <begin position="267"/>
        <end position="283"/>
    </location>
</feature>
<feature type="region of interest" description="Disordered" evidence="1">
    <location>
        <begin position="232"/>
        <end position="290"/>
    </location>
</feature>